<evidence type="ECO:0000256" key="1">
    <source>
        <dbReference type="SAM" id="Coils"/>
    </source>
</evidence>
<comment type="caution">
    <text evidence="2">The sequence shown here is derived from an EMBL/GenBank/DDBJ whole genome shotgun (WGS) entry which is preliminary data.</text>
</comment>
<gene>
    <name evidence="2" type="ORF">FYJ33_01800</name>
</gene>
<evidence type="ECO:0000313" key="2">
    <source>
        <dbReference type="EMBL" id="MSR90180.1"/>
    </source>
</evidence>
<dbReference type="RefSeq" id="WP_154530052.1">
    <property type="nucleotide sequence ID" value="NZ_VULX01000001.1"/>
</dbReference>
<keyword evidence="3" id="KW-1185">Reference proteome</keyword>
<keyword evidence="1" id="KW-0175">Coiled coil</keyword>
<accession>A0A7X2T0I3</accession>
<evidence type="ECO:0000313" key="3">
    <source>
        <dbReference type="Proteomes" id="UP000460287"/>
    </source>
</evidence>
<organism evidence="2 3">
    <name type="scientific">Inconstantimicrobium porci</name>
    <dbReference type="NCBI Taxonomy" id="2652291"/>
    <lineage>
        <taxon>Bacteria</taxon>
        <taxon>Bacillati</taxon>
        <taxon>Bacillota</taxon>
        <taxon>Clostridia</taxon>
        <taxon>Eubacteriales</taxon>
        <taxon>Clostridiaceae</taxon>
        <taxon>Inconstantimicrobium</taxon>
    </lineage>
</organism>
<dbReference type="AlphaFoldDB" id="A0A7X2T0I3"/>
<dbReference type="EMBL" id="VULX01000001">
    <property type="protein sequence ID" value="MSR90180.1"/>
    <property type="molecule type" value="Genomic_DNA"/>
</dbReference>
<proteinExistence type="predicted"/>
<protein>
    <submittedName>
        <fullName evidence="2">Uncharacterized protein</fullName>
    </submittedName>
</protein>
<sequence length="127" mass="14910">MNKKNDKEAYSCGDDYCDLIPNKICDNCGKCLEQEGFDTKAIKISEIAKNIEENEKVLKDLENKESDEERKVRILEEYSNLDDGTYEDAFDHVEYLEELDIIDDEEKLDELTEEIFPGVRRIKHRNI</sequence>
<name>A0A7X2T0I3_9CLOT</name>
<feature type="coiled-coil region" evidence="1">
    <location>
        <begin position="44"/>
        <end position="78"/>
    </location>
</feature>
<dbReference type="Proteomes" id="UP000460287">
    <property type="component" value="Unassembled WGS sequence"/>
</dbReference>
<reference evidence="2 3" key="1">
    <citation type="submission" date="2019-08" db="EMBL/GenBank/DDBJ databases">
        <title>In-depth cultivation of the pig gut microbiome towards novel bacterial diversity and tailored functional studies.</title>
        <authorList>
            <person name="Wylensek D."/>
            <person name="Hitch T.C.A."/>
            <person name="Clavel T."/>
        </authorList>
    </citation>
    <scope>NUCLEOTIDE SEQUENCE [LARGE SCALE GENOMIC DNA]</scope>
    <source>
        <strain evidence="2 3">WCA-383-APC-5B</strain>
    </source>
</reference>